<dbReference type="AlphaFoldDB" id="A0A8H8T0Q9"/>
<dbReference type="SMART" id="SM00326">
    <property type="entry name" value="SH3"/>
    <property type="match status" value="1"/>
</dbReference>
<reference evidence="5" key="1">
    <citation type="submission" date="2020-05" db="EMBL/GenBank/DDBJ databases">
        <title>Evolutionary and genomic comparisons of hybrid uninucleate and nonhybrid Rhizoctonia fungi.</title>
        <authorList>
            <person name="Li C."/>
            <person name="Chen X."/>
        </authorList>
    </citation>
    <scope>NUCLEOTIDE SEQUENCE</scope>
    <source>
        <strain evidence="5">AG-1 IA</strain>
    </source>
</reference>
<name>A0A8H8T0Q9_9AGAM</name>
<sequence length="137" mass="15594">MANELQPDVLHQHAYDAMLQSDAYPQLTTSSQLTRDPYTTHIMEELLTDVPTLFWVQAIYDYTPHDDNGIAFVRGDLIEVLNTLPSGWWDGLIRGERGWFPSNHVVIVDYREVILVPLRFRGQGDSDSEGETDSDGE</sequence>
<organism evidence="5 6">
    <name type="scientific">Rhizoctonia solani</name>
    <dbReference type="NCBI Taxonomy" id="456999"/>
    <lineage>
        <taxon>Eukaryota</taxon>
        <taxon>Fungi</taxon>
        <taxon>Dikarya</taxon>
        <taxon>Basidiomycota</taxon>
        <taxon>Agaricomycotina</taxon>
        <taxon>Agaricomycetes</taxon>
        <taxon>Cantharellales</taxon>
        <taxon>Ceratobasidiaceae</taxon>
        <taxon>Rhizoctonia</taxon>
    </lineage>
</organism>
<gene>
    <name evidence="5" type="ORF">RhiXN_06938</name>
    <name evidence="4" type="ORF">RhiXN_10602</name>
</gene>
<dbReference type="Pfam" id="PF07653">
    <property type="entry name" value="SH3_2"/>
    <property type="match status" value="1"/>
</dbReference>
<accession>A0A8H8T0Q9</accession>
<evidence type="ECO:0000256" key="1">
    <source>
        <dbReference type="ARBA" id="ARBA00022443"/>
    </source>
</evidence>
<proteinExistence type="predicted"/>
<evidence type="ECO:0000313" key="5">
    <source>
        <dbReference type="EMBL" id="QRW24989.1"/>
    </source>
</evidence>
<evidence type="ECO:0000256" key="2">
    <source>
        <dbReference type="PROSITE-ProRule" id="PRU00192"/>
    </source>
</evidence>
<dbReference type="GeneID" id="67029217"/>
<feature type="domain" description="SH3" evidence="3">
    <location>
        <begin position="51"/>
        <end position="110"/>
    </location>
</feature>
<dbReference type="SUPFAM" id="SSF50044">
    <property type="entry name" value="SH3-domain"/>
    <property type="match status" value="1"/>
</dbReference>
<keyword evidence="1 2" id="KW-0728">SH3 domain</keyword>
<dbReference type="KEGG" id="rsx:RhiXN_06938"/>
<dbReference type="Proteomes" id="UP000650533">
    <property type="component" value="Chromosome 11"/>
</dbReference>
<dbReference type="PRINTS" id="PR00452">
    <property type="entry name" value="SH3DOMAIN"/>
</dbReference>
<evidence type="ECO:0000259" key="3">
    <source>
        <dbReference type="PROSITE" id="PS50002"/>
    </source>
</evidence>
<evidence type="ECO:0000313" key="6">
    <source>
        <dbReference type="Proteomes" id="UP000650533"/>
    </source>
</evidence>
<dbReference type="EMBL" id="CP059668">
    <property type="protein sequence ID" value="QRW24278.1"/>
    <property type="molecule type" value="Genomic_DNA"/>
</dbReference>
<protein>
    <submittedName>
        <fullName evidence="5">SH3 domain-containing protein</fullName>
    </submittedName>
</protein>
<dbReference type="EMBL" id="CP059670">
    <property type="protein sequence ID" value="QRW24989.1"/>
    <property type="molecule type" value="Genomic_DNA"/>
</dbReference>
<dbReference type="InterPro" id="IPR036028">
    <property type="entry name" value="SH3-like_dom_sf"/>
</dbReference>
<evidence type="ECO:0000313" key="4">
    <source>
        <dbReference type="EMBL" id="QRW24278.1"/>
    </source>
</evidence>
<dbReference type="RefSeq" id="XP_043185226.1">
    <property type="nucleotide sequence ID" value="XM_043326754.1"/>
</dbReference>
<dbReference type="InterPro" id="IPR001452">
    <property type="entry name" value="SH3_domain"/>
</dbReference>
<dbReference type="Proteomes" id="UP000650533">
    <property type="component" value="Chromosome 13"/>
</dbReference>
<dbReference type="Gene3D" id="2.30.30.40">
    <property type="entry name" value="SH3 Domains"/>
    <property type="match status" value="1"/>
</dbReference>
<dbReference type="PROSITE" id="PS50002">
    <property type="entry name" value="SH3"/>
    <property type="match status" value="1"/>
</dbReference>